<dbReference type="Proteomes" id="UP000010467">
    <property type="component" value="Chromosome"/>
</dbReference>
<keyword evidence="3" id="KW-1185">Reference proteome</keyword>
<dbReference type="PROSITE" id="PS51202">
    <property type="entry name" value="RCK_C"/>
    <property type="match status" value="1"/>
</dbReference>
<feature type="domain" description="RCK C-terminal" evidence="1">
    <location>
        <begin position="74"/>
        <end position="161"/>
    </location>
</feature>
<accession>K9ZXA6</accession>
<evidence type="ECO:0000259" key="1">
    <source>
        <dbReference type="PROSITE" id="PS51202"/>
    </source>
</evidence>
<dbReference type="PIRSF" id="PIRSF005028">
    <property type="entry name" value="KhtT"/>
    <property type="match status" value="1"/>
</dbReference>
<dbReference type="HOGENOM" id="CLU_116143_1_0_0"/>
<sequence length="161" mass="17326">MVRLEETKLPGVGVRHDFASQYGKRVGVITHRDGRREIFVSRQDDPDACAQSITLTEEEAEAVADLLGGSTITRRLATLPQDIEGLAMDWVPLPPTSRFLRCPMGDAQLRSRTGTSIVAVMRDGQAHPAPDPQFVLLAGDTLVLVGTPDGVLAASRHLGSS</sequence>
<dbReference type="AlphaFoldDB" id="K9ZXA6"/>
<dbReference type="STRING" id="937777.Deipe_0611"/>
<organism evidence="2 3">
    <name type="scientific">Deinococcus peraridilitoris (strain DSM 19664 / LMG 22246 / CIP 109416 / KR-200)</name>
    <dbReference type="NCBI Taxonomy" id="937777"/>
    <lineage>
        <taxon>Bacteria</taxon>
        <taxon>Thermotogati</taxon>
        <taxon>Deinococcota</taxon>
        <taxon>Deinococci</taxon>
        <taxon>Deinococcales</taxon>
        <taxon>Deinococcaceae</taxon>
        <taxon>Deinococcus</taxon>
    </lineage>
</organism>
<evidence type="ECO:0000313" key="3">
    <source>
        <dbReference type="Proteomes" id="UP000010467"/>
    </source>
</evidence>
<name>K9ZXA6_DEIPD</name>
<evidence type="ECO:0000313" key="2">
    <source>
        <dbReference type="EMBL" id="AFZ66201.1"/>
    </source>
</evidence>
<dbReference type="PANTHER" id="PTHR30445">
    <property type="entry name" value="K(+)_H(+) ANTIPORTER SUBUNIT KHTT"/>
    <property type="match status" value="1"/>
</dbReference>
<keyword evidence="2" id="KW-0406">Ion transport</keyword>
<gene>
    <name evidence="2" type="ordered locus">Deipe_0611</name>
</gene>
<dbReference type="RefSeq" id="WP_015234511.1">
    <property type="nucleotide sequence ID" value="NC_019793.1"/>
</dbReference>
<dbReference type="GO" id="GO:0008324">
    <property type="term" value="F:monoatomic cation transmembrane transporter activity"/>
    <property type="evidence" value="ECO:0007669"/>
    <property type="project" value="InterPro"/>
</dbReference>
<dbReference type="InterPro" id="IPR050144">
    <property type="entry name" value="AAE_transporter"/>
</dbReference>
<dbReference type="InterPro" id="IPR026278">
    <property type="entry name" value="KhtT"/>
</dbReference>
<reference evidence="3" key="1">
    <citation type="submission" date="2012-03" db="EMBL/GenBank/DDBJ databases">
        <title>Complete sequence of chromosome of Deinococcus peraridilitoris DSM 19664.</title>
        <authorList>
            <person name="Lucas S."/>
            <person name="Copeland A."/>
            <person name="Lapidus A."/>
            <person name="Glavina del Rio T."/>
            <person name="Dalin E."/>
            <person name="Tice H."/>
            <person name="Bruce D."/>
            <person name="Goodwin L."/>
            <person name="Pitluck S."/>
            <person name="Peters L."/>
            <person name="Mikhailova N."/>
            <person name="Lu M."/>
            <person name="Kyrpides N."/>
            <person name="Mavromatis K."/>
            <person name="Ivanova N."/>
            <person name="Brettin T."/>
            <person name="Detter J.C."/>
            <person name="Han C."/>
            <person name="Larimer F."/>
            <person name="Land M."/>
            <person name="Hauser L."/>
            <person name="Markowitz V."/>
            <person name="Cheng J.-F."/>
            <person name="Hugenholtz P."/>
            <person name="Woyke T."/>
            <person name="Wu D."/>
            <person name="Pukall R."/>
            <person name="Steenblock K."/>
            <person name="Brambilla E."/>
            <person name="Klenk H.-P."/>
            <person name="Eisen J.A."/>
        </authorList>
    </citation>
    <scope>NUCLEOTIDE SEQUENCE [LARGE SCALE GENOMIC DNA]</scope>
    <source>
        <strain evidence="3">DSM 19664 / LMG 22246 / CIP 109416 / KR-200</strain>
    </source>
</reference>
<dbReference type="Gene3D" id="3.30.70.1450">
    <property type="entry name" value="Regulator of K+ conductance, C-terminal domain"/>
    <property type="match status" value="1"/>
</dbReference>
<keyword evidence="2" id="KW-0813">Transport</keyword>
<dbReference type="KEGG" id="dpd:Deipe_0611"/>
<dbReference type="InterPro" id="IPR036721">
    <property type="entry name" value="RCK_C_sf"/>
</dbReference>
<dbReference type="SUPFAM" id="SSF116726">
    <property type="entry name" value="TrkA C-terminal domain-like"/>
    <property type="match status" value="1"/>
</dbReference>
<dbReference type="InterPro" id="IPR006037">
    <property type="entry name" value="RCK_C"/>
</dbReference>
<dbReference type="OrthoDB" id="67547at2"/>
<dbReference type="Pfam" id="PF02080">
    <property type="entry name" value="TrkA_C"/>
    <property type="match status" value="1"/>
</dbReference>
<dbReference type="GO" id="GO:0006813">
    <property type="term" value="P:potassium ion transport"/>
    <property type="evidence" value="ECO:0007669"/>
    <property type="project" value="InterPro"/>
</dbReference>
<dbReference type="PATRIC" id="fig|937777.3.peg.615"/>
<dbReference type="EMBL" id="CP003382">
    <property type="protein sequence ID" value="AFZ66201.1"/>
    <property type="molecule type" value="Genomic_DNA"/>
</dbReference>
<dbReference type="InterPro" id="IPR058776">
    <property type="entry name" value="KhtT-like_N"/>
</dbReference>
<proteinExistence type="predicted"/>
<dbReference type="eggNOG" id="COG0490">
    <property type="taxonomic scope" value="Bacteria"/>
</dbReference>
<keyword evidence="2" id="KW-0407">Ion channel</keyword>
<dbReference type="PANTHER" id="PTHR30445:SF8">
    <property type="entry name" value="K(+)_H(+) ANTIPORTER SUBUNIT KHTT"/>
    <property type="match status" value="1"/>
</dbReference>
<protein>
    <submittedName>
        <fullName evidence="2">Putative regulatory ligand binding protein, C-terminal domain of K+ channels like protein</fullName>
    </submittedName>
</protein>
<dbReference type="Pfam" id="PF25991">
    <property type="entry name" value="KhtT_N"/>
    <property type="match status" value="1"/>
</dbReference>